<sequence length="55" mass="6634">MTQEGMRHLQKGLTLGYLVSKKSDRVYILVDDMKTIVSYHRDYWKAYHVEESHLY</sequence>
<organism evidence="1">
    <name type="scientific">viral metagenome</name>
    <dbReference type="NCBI Taxonomy" id="1070528"/>
    <lineage>
        <taxon>unclassified sequences</taxon>
        <taxon>metagenomes</taxon>
        <taxon>organismal metagenomes</taxon>
    </lineage>
</organism>
<dbReference type="AlphaFoldDB" id="A0A6M3J697"/>
<proteinExistence type="predicted"/>
<evidence type="ECO:0000313" key="1">
    <source>
        <dbReference type="EMBL" id="QJA64671.1"/>
    </source>
</evidence>
<reference evidence="1" key="1">
    <citation type="submission" date="2020-03" db="EMBL/GenBank/DDBJ databases">
        <title>The deep terrestrial virosphere.</title>
        <authorList>
            <person name="Holmfeldt K."/>
            <person name="Nilsson E."/>
            <person name="Simone D."/>
            <person name="Lopez-Fernandez M."/>
            <person name="Wu X."/>
            <person name="de Brujin I."/>
            <person name="Lundin D."/>
            <person name="Andersson A."/>
            <person name="Bertilsson S."/>
            <person name="Dopson M."/>
        </authorList>
    </citation>
    <scope>NUCLEOTIDE SEQUENCE</scope>
    <source>
        <strain evidence="1">MM415B00475</strain>
    </source>
</reference>
<protein>
    <submittedName>
        <fullName evidence="1">Uncharacterized protein</fullName>
    </submittedName>
</protein>
<dbReference type="EMBL" id="MT141524">
    <property type="protein sequence ID" value="QJA64671.1"/>
    <property type="molecule type" value="Genomic_DNA"/>
</dbReference>
<name>A0A6M3J697_9ZZZZ</name>
<accession>A0A6M3J697</accession>
<gene>
    <name evidence="1" type="ORF">MM415B00475_0005</name>
</gene>